<dbReference type="EMBL" id="JPRO01000022">
    <property type="protein sequence ID" value="KFE98303.1"/>
    <property type="molecule type" value="Genomic_DNA"/>
</dbReference>
<protein>
    <recommendedName>
        <fullName evidence="3">Secretion protein</fullName>
    </recommendedName>
</protein>
<comment type="caution">
    <text evidence="1">The sequence shown here is derived from an EMBL/GenBank/DDBJ whole genome shotgun (WGS) entry which is preliminary data.</text>
</comment>
<reference evidence="1 2" key="1">
    <citation type="submission" date="2014-07" db="EMBL/GenBank/DDBJ databases">
        <title>Genome of Chryseobacterium luteum DSM 18605.</title>
        <authorList>
            <person name="Stropko S.J."/>
            <person name="Pipes S.E."/>
            <person name="Newman J.D."/>
        </authorList>
    </citation>
    <scope>NUCLEOTIDE SEQUENCE [LARGE SCALE GENOMIC DNA]</scope>
    <source>
        <strain evidence="1 2">DSM 18605</strain>
    </source>
</reference>
<organism evidence="1 2">
    <name type="scientific">Chryseobacterium luteum</name>
    <dbReference type="NCBI Taxonomy" id="421531"/>
    <lineage>
        <taxon>Bacteria</taxon>
        <taxon>Pseudomonadati</taxon>
        <taxon>Bacteroidota</taxon>
        <taxon>Flavobacteriia</taxon>
        <taxon>Flavobacteriales</taxon>
        <taxon>Weeksellaceae</taxon>
        <taxon>Chryseobacterium group</taxon>
        <taxon>Chryseobacterium</taxon>
    </lineage>
</organism>
<keyword evidence="2" id="KW-1185">Reference proteome</keyword>
<evidence type="ECO:0000313" key="2">
    <source>
        <dbReference type="Proteomes" id="UP000028703"/>
    </source>
</evidence>
<dbReference type="eggNOG" id="ENOG5032WVK">
    <property type="taxonomic scope" value="Bacteria"/>
</dbReference>
<evidence type="ECO:0008006" key="3">
    <source>
        <dbReference type="Google" id="ProtNLM"/>
    </source>
</evidence>
<proteinExistence type="predicted"/>
<sequence length="177" mass="20155">MSKDKDFSVSFGNINSKTLSFEVNNAQNISLFVYNDNEGEIYSEKIGDQNFISKSYNLETLTDGTYYLVAESDYKIEKYKISIQNKNLKVEKTPVSEIIKPEFTINNNIIKLNMEDMEGSVNVSVQDFSDNVYYNETKFAKDGKLSLTFKLDPKTSPSYIIAVEKNGNIFSKIIALK</sequence>
<evidence type="ECO:0000313" key="1">
    <source>
        <dbReference type="EMBL" id="KFE98303.1"/>
    </source>
</evidence>
<accession>A0A085Z1J0</accession>
<name>A0A085Z1J0_9FLAO</name>
<dbReference type="AlphaFoldDB" id="A0A085Z1J0"/>
<dbReference type="Proteomes" id="UP000028703">
    <property type="component" value="Unassembled WGS sequence"/>
</dbReference>
<gene>
    <name evidence="1" type="ORF">IX38_19480</name>
</gene>